<feature type="domain" description="D-isomer specific 2-hydroxyacid dehydrogenase catalytic" evidence="4">
    <location>
        <begin position="67"/>
        <end position="355"/>
    </location>
</feature>
<comment type="similarity">
    <text evidence="3">Belongs to the D-isomer specific 2-hydroxyacid dehydrogenase family.</text>
</comment>
<dbReference type="GO" id="GO:0005829">
    <property type="term" value="C:cytosol"/>
    <property type="evidence" value="ECO:0007669"/>
    <property type="project" value="TreeGrafter"/>
</dbReference>
<proteinExistence type="inferred from homology"/>
<name>A0A8X7NPZ1_CANPA</name>
<dbReference type="OrthoDB" id="298012at2759"/>
<dbReference type="PANTHER" id="PTHR10996:SF178">
    <property type="entry name" value="2-HYDROXYACID DEHYDROGENASE YGL185C-RELATED"/>
    <property type="match status" value="1"/>
</dbReference>
<accession>A0A8X7NPZ1</accession>
<dbReference type="InterPro" id="IPR006139">
    <property type="entry name" value="D-isomer_2_OHA_DH_cat_dom"/>
</dbReference>
<evidence type="ECO:0000256" key="1">
    <source>
        <dbReference type="ARBA" id="ARBA00023002"/>
    </source>
</evidence>
<keyword evidence="2" id="KW-0520">NAD</keyword>
<keyword evidence="1 3" id="KW-0560">Oxidoreductase</keyword>
<gene>
    <name evidence="6" type="ORF">FOB60_000767</name>
</gene>
<dbReference type="Proteomes" id="UP000590412">
    <property type="component" value="Unassembled WGS sequence"/>
</dbReference>
<comment type="caution">
    <text evidence="6">The sequence shown here is derived from an EMBL/GenBank/DDBJ whole genome shotgun (WGS) entry which is preliminary data.</text>
</comment>
<evidence type="ECO:0000259" key="5">
    <source>
        <dbReference type="Pfam" id="PF02826"/>
    </source>
</evidence>
<dbReference type="InterPro" id="IPR006140">
    <property type="entry name" value="D-isomer_DH_NAD-bd"/>
</dbReference>
<dbReference type="GO" id="GO:0016618">
    <property type="term" value="F:hydroxypyruvate reductase [NAD(P)H] activity"/>
    <property type="evidence" value="ECO:0007669"/>
    <property type="project" value="TreeGrafter"/>
</dbReference>
<evidence type="ECO:0000313" key="6">
    <source>
        <dbReference type="EMBL" id="KAF6059185.1"/>
    </source>
</evidence>
<dbReference type="Gene3D" id="3.40.50.720">
    <property type="entry name" value="NAD(P)-binding Rossmann-like Domain"/>
    <property type="match status" value="2"/>
</dbReference>
<dbReference type="GO" id="GO:0051287">
    <property type="term" value="F:NAD binding"/>
    <property type="evidence" value="ECO:0007669"/>
    <property type="project" value="InterPro"/>
</dbReference>
<dbReference type="InterPro" id="IPR050223">
    <property type="entry name" value="D-isomer_2-hydroxyacid_DH"/>
</dbReference>
<dbReference type="Pfam" id="PF00389">
    <property type="entry name" value="2-Hacid_dh"/>
    <property type="match status" value="1"/>
</dbReference>
<dbReference type="InterPro" id="IPR036291">
    <property type="entry name" value="NAD(P)-bd_dom_sf"/>
</dbReference>
<evidence type="ECO:0000259" key="4">
    <source>
        <dbReference type="Pfam" id="PF00389"/>
    </source>
</evidence>
<protein>
    <submittedName>
        <fullName evidence="6">D-isomer specific 2-hydroxyacid dehydrogenase, NAD binding domain family protein</fullName>
    </submittedName>
</protein>
<evidence type="ECO:0000313" key="7">
    <source>
        <dbReference type="Proteomes" id="UP000590412"/>
    </source>
</evidence>
<organism evidence="6 7">
    <name type="scientific">Candida parapsilosis</name>
    <name type="common">Yeast</name>
    <dbReference type="NCBI Taxonomy" id="5480"/>
    <lineage>
        <taxon>Eukaryota</taxon>
        <taxon>Fungi</taxon>
        <taxon>Dikarya</taxon>
        <taxon>Ascomycota</taxon>
        <taxon>Saccharomycotina</taxon>
        <taxon>Pichiomycetes</taxon>
        <taxon>Debaryomycetaceae</taxon>
        <taxon>Candida/Lodderomyces clade</taxon>
        <taxon>Candida</taxon>
    </lineage>
</organism>
<dbReference type="GO" id="GO:0030267">
    <property type="term" value="F:glyoxylate reductase (NADPH) activity"/>
    <property type="evidence" value="ECO:0007669"/>
    <property type="project" value="TreeGrafter"/>
</dbReference>
<evidence type="ECO:0000256" key="3">
    <source>
        <dbReference type="RuleBase" id="RU003719"/>
    </source>
</evidence>
<dbReference type="EMBL" id="JABWAB010000001">
    <property type="protein sequence ID" value="KAF6059185.1"/>
    <property type="molecule type" value="Genomic_DNA"/>
</dbReference>
<sequence>MTIKQKVLFLEQPNKQVLHRFEQLFECVYYELTTIEQCIMDFQTKLNDIEAIYCGWPGFAPLGGFKGKLVEFAPKSLKIVTTCTIGYDHFDVKAMTTKNIILTNSPSTMAYDAVADLVLYNTIASFRNFKIYEQNFCTDRYTQSGMLTKSLVSAKFDQVKGMAISTPTMGTAYGKACCQRANLSPRNHHVVIVGFGHIGQSIAARLASIGMIIHYVKRNKLSDEEEKQLGFPIIFHKHLSETTSLADLVVIACPGTPATRHMVNDELINNMKKQFRIINVGRGSVVDEVALVHGLKSGKILFAGLDVFEEEPLVHPELLDRQDVVLTPHIGSASTENYNYTAITCLENIETVLLNFDRAITQVN</sequence>
<reference evidence="6" key="1">
    <citation type="submission" date="2020-03" db="EMBL/GenBank/DDBJ databases">
        <title>FDA dAtabase for Regulatory Grade micrObial Sequences (FDA-ARGOS): Supporting development and validation of Infectious Disease Dx tests.</title>
        <authorList>
            <person name="Campos J."/>
            <person name="Goldberg B."/>
            <person name="Tallon L."/>
            <person name="Sadzewicz L."/>
            <person name="Vavikolanu K."/>
            <person name="Mehta A."/>
            <person name="Aluvathingal J."/>
            <person name="Nadendla S."/>
            <person name="Nandy P."/>
            <person name="Geyer C."/>
            <person name="Yan Y."/>
            <person name="Sichtig H."/>
        </authorList>
    </citation>
    <scope>NUCLEOTIDE SEQUENCE [LARGE SCALE GENOMIC DNA]</scope>
    <source>
        <strain evidence="6">FDAARGOS_652</strain>
    </source>
</reference>
<dbReference type="PANTHER" id="PTHR10996">
    <property type="entry name" value="2-HYDROXYACID DEHYDROGENASE-RELATED"/>
    <property type="match status" value="1"/>
</dbReference>
<dbReference type="SUPFAM" id="SSF51735">
    <property type="entry name" value="NAD(P)-binding Rossmann-fold domains"/>
    <property type="match status" value="1"/>
</dbReference>
<dbReference type="AlphaFoldDB" id="A0A8X7NPZ1"/>
<feature type="domain" description="D-isomer specific 2-hydroxyacid dehydrogenase NAD-binding" evidence="5">
    <location>
        <begin position="184"/>
        <end position="331"/>
    </location>
</feature>
<dbReference type="SUPFAM" id="SSF52283">
    <property type="entry name" value="Formate/glycerate dehydrogenase catalytic domain-like"/>
    <property type="match status" value="1"/>
</dbReference>
<dbReference type="Pfam" id="PF02826">
    <property type="entry name" value="2-Hacid_dh_C"/>
    <property type="match status" value="1"/>
</dbReference>
<evidence type="ECO:0000256" key="2">
    <source>
        <dbReference type="ARBA" id="ARBA00023027"/>
    </source>
</evidence>